<dbReference type="InterPro" id="IPR011598">
    <property type="entry name" value="bHLH_dom"/>
</dbReference>
<dbReference type="EnsemblPlants" id="Pp3c2_620V3.1">
    <property type="protein sequence ID" value="Pp3c2_620V3.1"/>
    <property type="gene ID" value="Pp3c2_620"/>
</dbReference>
<dbReference type="PROSITE" id="PS50888">
    <property type="entry name" value="BHLH"/>
    <property type="match status" value="1"/>
</dbReference>
<dbReference type="SMART" id="SM00353">
    <property type="entry name" value="HLH"/>
    <property type="match status" value="1"/>
</dbReference>
<dbReference type="InterPro" id="IPR024097">
    <property type="entry name" value="bHLH_ZIP_TF"/>
</dbReference>
<dbReference type="InterPro" id="IPR036638">
    <property type="entry name" value="HLH_DNA-bd_sf"/>
</dbReference>
<evidence type="ECO:0000256" key="2">
    <source>
        <dbReference type="ARBA" id="ARBA00023015"/>
    </source>
</evidence>
<evidence type="ECO:0000256" key="3">
    <source>
        <dbReference type="ARBA" id="ARBA00023163"/>
    </source>
</evidence>
<feature type="compositionally biased region" description="Basic and acidic residues" evidence="5">
    <location>
        <begin position="350"/>
        <end position="367"/>
    </location>
</feature>
<dbReference type="GO" id="GO:0006355">
    <property type="term" value="P:regulation of DNA-templated transcription"/>
    <property type="evidence" value="ECO:0007669"/>
    <property type="project" value="InterPro"/>
</dbReference>
<evidence type="ECO:0000313" key="9">
    <source>
        <dbReference type="Proteomes" id="UP000006727"/>
    </source>
</evidence>
<sequence>MAIMAPARDQMLMSLMHSSALPLSYSTDAVMPYASDLERVVEPSASILYPATWQTLQEMQISRSAEQTLIAGATSRGCSLGPSTPRSTLVNSNRLLAMDNSPSASSACVVGNQLNIMEDARIRGVMGRTSLAGNSLGGTRSWDAENIAVNPFKGGLALQGVGASAPAFTSDPALAERVGQVSSFACGTAKYPYSAPRKTGEMPTVFEVQASSSLESKCLPASAASVQPELEAVEGITEAAMGRGTTPHEPVEVTVTALKENHNSFSSAEQLGVSRGESPVKLPSHDTACYRSKRKQQDPSSPDPKISEGEASSNPKRSKGEADRGDKETKEDNTKSSETSAESTESPKSAQKEKENHKSKEFSKQDYIHVRARRGQATDSHSLAERVRREKISERMKYLQDLVPGCKKVTGKAVMLDEIINYVQFLQRQVEHLSMRLASVCSGHADMALESQLLSNKEMLQTQLPSTLSSSSETKADAFGLMQQLDARKQVGPGFLDGTPCRRVEYRFLGSGLDVTAAPFASLADITRHTVPSFHNSATIPQVGAKRAYRQLVRNADAPQHSKMAVVF</sequence>
<keyword evidence="4" id="KW-0539">Nucleus</keyword>
<dbReference type="Proteomes" id="UP000006727">
    <property type="component" value="Chromosome 2"/>
</dbReference>
<comment type="subcellular location">
    <subcellularLocation>
        <location evidence="1">Nucleus</location>
    </subcellularLocation>
</comment>
<evidence type="ECO:0000256" key="4">
    <source>
        <dbReference type="ARBA" id="ARBA00023242"/>
    </source>
</evidence>
<protein>
    <recommendedName>
        <fullName evidence="6">BHLH domain-containing protein</fullName>
    </recommendedName>
</protein>
<accession>A0A2K1KZK9</accession>
<proteinExistence type="predicted"/>
<evidence type="ECO:0000313" key="7">
    <source>
        <dbReference type="EMBL" id="PNR59214.1"/>
    </source>
</evidence>
<dbReference type="FunFam" id="4.10.280.10:FF:000002">
    <property type="entry name" value="Basic helix-loop-helix transcription factor"/>
    <property type="match status" value="1"/>
</dbReference>
<reference evidence="7 9" key="2">
    <citation type="journal article" date="2018" name="Plant J.">
        <title>The Physcomitrella patens chromosome-scale assembly reveals moss genome structure and evolution.</title>
        <authorList>
            <person name="Lang D."/>
            <person name="Ullrich K.K."/>
            <person name="Murat F."/>
            <person name="Fuchs J."/>
            <person name="Jenkins J."/>
            <person name="Haas F.B."/>
            <person name="Piednoel M."/>
            <person name="Gundlach H."/>
            <person name="Van Bel M."/>
            <person name="Meyberg R."/>
            <person name="Vives C."/>
            <person name="Morata J."/>
            <person name="Symeonidi A."/>
            <person name="Hiss M."/>
            <person name="Muchero W."/>
            <person name="Kamisugi Y."/>
            <person name="Saleh O."/>
            <person name="Blanc G."/>
            <person name="Decker E.L."/>
            <person name="van Gessel N."/>
            <person name="Grimwood J."/>
            <person name="Hayes R.D."/>
            <person name="Graham S.W."/>
            <person name="Gunter L.E."/>
            <person name="McDaniel S.F."/>
            <person name="Hoernstein S.N.W."/>
            <person name="Larsson A."/>
            <person name="Li F.W."/>
            <person name="Perroud P.F."/>
            <person name="Phillips J."/>
            <person name="Ranjan P."/>
            <person name="Rokshar D.S."/>
            <person name="Rothfels C.J."/>
            <person name="Schneider L."/>
            <person name="Shu S."/>
            <person name="Stevenson D.W."/>
            <person name="Thummler F."/>
            <person name="Tillich M."/>
            <person name="Villarreal Aguilar J.C."/>
            <person name="Widiez T."/>
            <person name="Wong G.K."/>
            <person name="Wymore A."/>
            <person name="Zhang Y."/>
            <person name="Zimmer A.D."/>
            <person name="Quatrano R.S."/>
            <person name="Mayer K.F.X."/>
            <person name="Goodstein D."/>
            <person name="Casacuberta J.M."/>
            <person name="Vandepoele K."/>
            <person name="Reski R."/>
            <person name="Cuming A.C."/>
            <person name="Tuskan G.A."/>
            <person name="Maumus F."/>
            <person name="Salse J."/>
            <person name="Schmutz J."/>
            <person name="Rensing S.A."/>
        </authorList>
    </citation>
    <scope>NUCLEOTIDE SEQUENCE [LARGE SCALE GENOMIC DNA]</scope>
    <source>
        <strain evidence="8 9">cv. Gransden 2004</strain>
    </source>
</reference>
<feature type="compositionally biased region" description="Basic and acidic residues" evidence="5">
    <location>
        <begin position="318"/>
        <end position="335"/>
    </location>
</feature>
<evidence type="ECO:0000256" key="5">
    <source>
        <dbReference type="SAM" id="MobiDB-lite"/>
    </source>
</evidence>
<dbReference type="Gene3D" id="4.10.280.10">
    <property type="entry name" value="Helix-loop-helix DNA-binding domain"/>
    <property type="match status" value="1"/>
</dbReference>
<dbReference type="GO" id="GO:0005634">
    <property type="term" value="C:nucleus"/>
    <property type="evidence" value="ECO:0007669"/>
    <property type="project" value="UniProtKB-SubCell"/>
</dbReference>
<dbReference type="GO" id="GO:0046983">
    <property type="term" value="F:protein dimerization activity"/>
    <property type="evidence" value="ECO:0007669"/>
    <property type="project" value="InterPro"/>
</dbReference>
<keyword evidence="3" id="KW-0804">Transcription</keyword>
<dbReference type="Pfam" id="PF00010">
    <property type="entry name" value="HLH"/>
    <property type="match status" value="1"/>
</dbReference>
<keyword evidence="2" id="KW-0805">Transcription regulation</keyword>
<gene>
    <name evidence="8" type="primary">LOC112275955</name>
    <name evidence="7" type="ORF">PHYPA_002005</name>
</gene>
<name>A0A2K1KZK9_PHYPA</name>
<evidence type="ECO:0000313" key="8">
    <source>
        <dbReference type="EnsemblPlants" id="Pp3c2_620V3.1"/>
    </source>
</evidence>
<evidence type="ECO:0000256" key="1">
    <source>
        <dbReference type="ARBA" id="ARBA00004123"/>
    </source>
</evidence>
<dbReference type="AlphaFoldDB" id="A0A2K1KZK9"/>
<dbReference type="EMBL" id="ABEU02000002">
    <property type="protein sequence ID" value="PNR59214.1"/>
    <property type="molecule type" value="Genomic_DNA"/>
</dbReference>
<dbReference type="PaxDb" id="3218-PP1S226_51V6.2"/>
<feature type="domain" description="BHLH" evidence="6">
    <location>
        <begin position="376"/>
        <end position="426"/>
    </location>
</feature>
<reference evidence="7 9" key="1">
    <citation type="journal article" date="2008" name="Science">
        <title>The Physcomitrella genome reveals evolutionary insights into the conquest of land by plants.</title>
        <authorList>
            <person name="Rensing S."/>
            <person name="Lang D."/>
            <person name="Zimmer A."/>
            <person name="Terry A."/>
            <person name="Salamov A."/>
            <person name="Shapiro H."/>
            <person name="Nishiyama T."/>
            <person name="Perroud P.-F."/>
            <person name="Lindquist E."/>
            <person name="Kamisugi Y."/>
            <person name="Tanahashi T."/>
            <person name="Sakakibara K."/>
            <person name="Fujita T."/>
            <person name="Oishi K."/>
            <person name="Shin-I T."/>
            <person name="Kuroki Y."/>
            <person name="Toyoda A."/>
            <person name="Suzuki Y."/>
            <person name="Hashimoto A."/>
            <person name="Yamaguchi K."/>
            <person name="Sugano A."/>
            <person name="Kohara Y."/>
            <person name="Fujiyama A."/>
            <person name="Anterola A."/>
            <person name="Aoki S."/>
            <person name="Ashton N."/>
            <person name="Barbazuk W.B."/>
            <person name="Barker E."/>
            <person name="Bennetzen J."/>
            <person name="Bezanilla M."/>
            <person name="Blankenship R."/>
            <person name="Cho S.H."/>
            <person name="Dutcher S."/>
            <person name="Estelle M."/>
            <person name="Fawcett J.A."/>
            <person name="Gundlach H."/>
            <person name="Hanada K."/>
            <person name="Heyl A."/>
            <person name="Hicks K.A."/>
            <person name="Hugh J."/>
            <person name="Lohr M."/>
            <person name="Mayer K."/>
            <person name="Melkozernov A."/>
            <person name="Murata T."/>
            <person name="Nelson D."/>
            <person name="Pils B."/>
            <person name="Prigge M."/>
            <person name="Reiss B."/>
            <person name="Renner T."/>
            <person name="Rombauts S."/>
            <person name="Rushton P."/>
            <person name="Sanderfoot A."/>
            <person name="Schween G."/>
            <person name="Shiu S.-H."/>
            <person name="Stueber K."/>
            <person name="Theodoulou F.L."/>
            <person name="Tu H."/>
            <person name="Van de Peer Y."/>
            <person name="Verrier P.J."/>
            <person name="Waters E."/>
            <person name="Wood A."/>
            <person name="Yang L."/>
            <person name="Cove D."/>
            <person name="Cuming A."/>
            <person name="Hasebe M."/>
            <person name="Lucas S."/>
            <person name="Mishler D.B."/>
            <person name="Reski R."/>
            <person name="Grigoriev I."/>
            <person name="Quatrano R.S."/>
            <person name="Boore J.L."/>
        </authorList>
    </citation>
    <scope>NUCLEOTIDE SEQUENCE [LARGE SCALE GENOMIC DNA]</scope>
    <source>
        <strain evidence="8 9">cv. Gransden 2004</strain>
    </source>
</reference>
<keyword evidence="9" id="KW-1185">Reference proteome</keyword>
<feature type="compositionally biased region" description="Low complexity" evidence="5">
    <location>
        <begin position="336"/>
        <end position="349"/>
    </location>
</feature>
<evidence type="ECO:0000259" key="6">
    <source>
        <dbReference type="PROSITE" id="PS50888"/>
    </source>
</evidence>
<organism evidence="7">
    <name type="scientific">Physcomitrium patens</name>
    <name type="common">Spreading-leaved earth moss</name>
    <name type="synonym">Physcomitrella patens</name>
    <dbReference type="NCBI Taxonomy" id="3218"/>
    <lineage>
        <taxon>Eukaryota</taxon>
        <taxon>Viridiplantae</taxon>
        <taxon>Streptophyta</taxon>
        <taxon>Embryophyta</taxon>
        <taxon>Bryophyta</taxon>
        <taxon>Bryophytina</taxon>
        <taxon>Bryopsida</taxon>
        <taxon>Funariidae</taxon>
        <taxon>Funariales</taxon>
        <taxon>Funariaceae</taxon>
        <taxon>Physcomitrium</taxon>
    </lineage>
</organism>
<dbReference type="PANTHER" id="PTHR12565:SF184">
    <property type="entry name" value="BHLH TRANSCRIPTION FACTOR"/>
    <property type="match status" value="1"/>
</dbReference>
<dbReference type="SUPFAM" id="SSF47459">
    <property type="entry name" value="HLH, helix-loop-helix DNA-binding domain"/>
    <property type="match status" value="1"/>
</dbReference>
<reference evidence="8" key="3">
    <citation type="submission" date="2020-12" db="UniProtKB">
        <authorList>
            <consortium name="EnsemblPlants"/>
        </authorList>
    </citation>
    <scope>IDENTIFICATION</scope>
</reference>
<dbReference type="PANTHER" id="PTHR12565">
    <property type="entry name" value="STEROL REGULATORY ELEMENT-BINDING PROTEIN"/>
    <property type="match status" value="1"/>
</dbReference>
<feature type="region of interest" description="Disordered" evidence="5">
    <location>
        <begin position="267"/>
        <end position="367"/>
    </location>
</feature>
<dbReference type="CDD" id="cd18919">
    <property type="entry name" value="bHLH_AtBPE_like"/>
    <property type="match status" value="1"/>
</dbReference>
<dbReference type="Gramene" id="Pp3c2_620V3.1">
    <property type="protein sequence ID" value="Pp3c2_620V3.1"/>
    <property type="gene ID" value="Pp3c2_620"/>
</dbReference>